<sequence>MKVLLSIKPEFVHEIFQGRKKYEYRKSIFTRHVTKVLVYSTKPEGMIVGEFSIKAVLQSTPKELWERTREDSGVSKQYFDEYFEGRDTGYALQIENPVLYRKPVNPFEMFDSFVAPQSFRYIRERELQQAIDFATL</sequence>
<evidence type="ECO:0000259" key="1">
    <source>
        <dbReference type="Pfam" id="PF04266"/>
    </source>
</evidence>
<dbReference type="InterPro" id="IPR015947">
    <property type="entry name" value="PUA-like_sf"/>
</dbReference>
<organism evidence="2 3">
    <name type="scientific">Parabacteroides distasonis</name>
    <dbReference type="NCBI Taxonomy" id="823"/>
    <lineage>
        <taxon>Bacteria</taxon>
        <taxon>Pseudomonadati</taxon>
        <taxon>Bacteroidota</taxon>
        <taxon>Bacteroidia</taxon>
        <taxon>Bacteroidales</taxon>
        <taxon>Tannerellaceae</taxon>
        <taxon>Parabacteroides</taxon>
    </lineage>
</organism>
<protein>
    <submittedName>
        <fullName evidence="2">ASCH domain-containing protein</fullName>
    </submittedName>
</protein>
<dbReference type="Pfam" id="PF04266">
    <property type="entry name" value="ASCH"/>
    <property type="match status" value="1"/>
</dbReference>
<feature type="domain" description="ASCH" evidence="1">
    <location>
        <begin position="5"/>
        <end position="66"/>
    </location>
</feature>
<dbReference type="Proteomes" id="UP000441358">
    <property type="component" value="Unassembled WGS sequence"/>
</dbReference>
<dbReference type="Gene3D" id="2.30.130.30">
    <property type="entry name" value="Hypothetical protein"/>
    <property type="match status" value="1"/>
</dbReference>
<proteinExistence type="predicted"/>
<evidence type="ECO:0000313" key="2">
    <source>
        <dbReference type="EMBL" id="MRZ49981.1"/>
    </source>
</evidence>
<dbReference type="SUPFAM" id="SSF88697">
    <property type="entry name" value="PUA domain-like"/>
    <property type="match status" value="1"/>
</dbReference>
<name>A0A7K0HIK8_PARDI</name>
<reference evidence="2 3" key="1">
    <citation type="journal article" date="2019" name="Nat. Med.">
        <title>A library of human gut bacterial isolates paired with longitudinal multiomics data enables mechanistic microbiome research.</title>
        <authorList>
            <person name="Poyet M."/>
            <person name="Groussin M."/>
            <person name="Gibbons S.M."/>
            <person name="Avila-Pacheco J."/>
            <person name="Jiang X."/>
            <person name="Kearney S.M."/>
            <person name="Perrotta A.R."/>
            <person name="Berdy B."/>
            <person name="Zhao S."/>
            <person name="Lieberman T.D."/>
            <person name="Swanson P.K."/>
            <person name="Smith M."/>
            <person name="Roesemann S."/>
            <person name="Alexander J.E."/>
            <person name="Rich S.A."/>
            <person name="Livny J."/>
            <person name="Vlamakis H."/>
            <person name="Clish C."/>
            <person name="Bullock K."/>
            <person name="Deik A."/>
            <person name="Scott J."/>
            <person name="Pierce K.A."/>
            <person name="Xavier R.J."/>
            <person name="Alm E.J."/>
        </authorList>
    </citation>
    <scope>NUCLEOTIDE SEQUENCE [LARGE SCALE GENOMIC DNA]</scope>
    <source>
        <strain evidence="2 3">BIOML-A32</strain>
    </source>
</reference>
<evidence type="ECO:0000313" key="3">
    <source>
        <dbReference type="Proteomes" id="UP000441358"/>
    </source>
</evidence>
<dbReference type="EMBL" id="WKMC01000003">
    <property type="protein sequence ID" value="MRZ49981.1"/>
    <property type="molecule type" value="Genomic_DNA"/>
</dbReference>
<dbReference type="InterPro" id="IPR007374">
    <property type="entry name" value="ASCH_domain"/>
</dbReference>
<dbReference type="AlphaFoldDB" id="A0A7K0HIK8"/>
<dbReference type="RefSeq" id="WP_117910968.1">
    <property type="nucleotide sequence ID" value="NZ_WKLZ01000005.1"/>
</dbReference>
<gene>
    <name evidence="2" type="ORF">GKD66_07030</name>
</gene>
<comment type="caution">
    <text evidence="2">The sequence shown here is derived from an EMBL/GenBank/DDBJ whole genome shotgun (WGS) entry which is preliminary data.</text>
</comment>
<accession>A0A7K0HIK8</accession>